<feature type="compositionally biased region" description="Polar residues" evidence="2">
    <location>
        <begin position="44"/>
        <end position="61"/>
    </location>
</feature>
<feature type="compositionally biased region" description="Basic and acidic residues" evidence="2">
    <location>
        <begin position="711"/>
        <end position="721"/>
    </location>
</feature>
<evidence type="ECO:0000313" key="3">
    <source>
        <dbReference type="EMBL" id="OAL65311.1"/>
    </source>
</evidence>
<feature type="region of interest" description="Disordered" evidence="2">
    <location>
        <begin position="343"/>
        <end position="374"/>
    </location>
</feature>
<feature type="region of interest" description="Disordered" evidence="2">
    <location>
        <begin position="689"/>
        <end position="721"/>
    </location>
</feature>
<dbReference type="PANTHER" id="PTHR12790">
    <property type="entry name" value="TRANSCRIPTION INITIATION FACTOR IA RRN3"/>
    <property type="match status" value="1"/>
</dbReference>
<dbReference type="EMBL" id="LHPM01000014">
    <property type="protein sequence ID" value="OAL65311.1"/>
    <property type="molecule type" value="Genomic_DNA"/>
</dbReference>
<protein>
    <recommendedName>
        <fullName evidence="5">RNA polymerase I-specific transcription initiation factor RRN3</fullName>
    </recommendedName>
</protein>
<accession>A0A178EYV7</accession>
<proteinExistence type="inferred from homology"/>
<gene>
    <name evidence="3" type="ORF">A7C99_3796</name>
</gene>
<evidence type="ECO:0000256" key="2">
    <source>
        <dbReference type="SAM" id="MobiDB-lite"/>
    </source>
</evidence>
<dbReference type="InterPro" id="IPR007991">
    <property type="entry name" value="RNA_pol_I_trans_ini_fac_RRN3"/>
</dbReference>
<name>A0A178EYV7_TRIRU</name>
<organism evidence="3 4">
    <name type="scientific">Trichophyton rubrum</name>
    <name type="common">Athlete's foot fungus</name>
    <name type="synonym">Epidermophyton rubrum</name>
    <dbReference type="NCBI Taxonomy" id="5551"/>
    <lineage>
        <taxon>Eukaryota</taxon>
        <taxon>Fungi</taxon>
        <taxon>Dikarya</taxon>
        <taxon>Ascomycota</taxon>
        <taxon>Pezizomycotina</taxon>
        <taxon>Eurotiomycetes</taxon>
        <taxon>Eurotiomycetidae</taxon>
        <taxon>Onygenales</taxon>
        <taxon>Arthrodermataceae</taxon>
        <taxon>Trichophyton</taxon>
    </lineage>
</organism>
<feature type="region of interest" description="Disordered" evidence="2">
    <location>
        <begin position="44"/>
        <end position="71"/>
    </location>
</feature>
<comment type="similarity">
    <text evidence="1">Belongs to the RRN3 family.</text>
</comment>
<evidence type="ECO:0008006" key="5">
    <source>
        <dbReference type="Google" id="ProtNLM"/>
    </source>
</evidence>
<dbReference type="GO" id="GO:0006361">
    <property type="term" value="P:transcription initiation at RNA polymerase I promoter"/>
    <property type="evidence" value="ECO:0007669"/>
    <property type="project" value="InterPro"/>
</dbReference>
<dbReference type="Pfam" id="PF05327">
    <property type="entry name" value="RRN3"/>
    <property type="match status" value="1"/>
</dbReference>
<feature type="compositionally biased region" description="Acidic residues" evidence="2">
    <location>
        <begin position="691"/>
        <end position="710"/>
    </location>
</feature>
<comment type="caution">
    <text evidence="3">The sequence shown here is derived from an EMBL/GenBank/DDBJ whole genome shotgun (WGS) entry which is preliminary data.</text>
</comment>
<dbReference type="AlphaFoldDB" id="A0A178EYV7"/>
<dbReference type="Proteomes" id="UP000243015">
    <property type="component" value="Unassembled WGS sequence"/>
</dbReference>
<sequence>MVSVTHLPSTPSSVSKPSKSILKTFSSVAGQKRKQLDLTIPSELSTGSAYSDTNASPTTAITPAGSPGPRRKRARVKFDISVGSPVSPVKTMDTEADEKAAERDRALTREEVRRAIQRHLMGHSEGYDRIKEMFSVDPKALEDDGTPVFDLPSPVSLKNHLMGLLGNVSSLDGSCSGLVHAMLKSEWVGRDTAYVRLFAQFLATLCAARGGYLNSVLKMLVNGLQQAKVDPRCGNLPDYDPVDSSEMYHRVHYAIRSIAQVVPACSVTLSPILSSSFPHDSDPVKSHLAYTRNLIKIISYLPELRSDILALITEKLVKIDAQNQVNMEDLDEDSQQDIMDALNATDPSTLENNDGDDDDDDLDEESEVDEEDPDLQRIKSIKACMLKVDSMVDILFEYYNYPFISGSLEDQEQVLDFLLAHFQSIILPSYRSRHAQFVLFHFAQASPIFVDRFATTCIEIILSKSQPVIIRQYAAAYLASFVARGAHVSGDVIRDVFSLLGSHILSLLSSYEADCRGPDLRRYGPFYSTAQALFYIFCFRWKDLTIAAVEAEAEGNSLTHLNVDEVSFSQEMTNMLHRAIYSKLNPLKVCSPGIVAEFAKITHYFGLLYLYPKLESNKRIRIHSFRGMSSMAMDTMYGTIERETRADDNLAIQLDDYFPFDPYKMPRGARRLQGDYIDYKDVRVVGLDDRGLDEDDDDDTASEDEDEDHNDVDRHTETEEE</sequence>
<feature type="region of interest" description="Disordered" evidence="2">
    <location>
        <begin position="84"/>
        <end position="105"/>
    </location>
</feature>
<reference evidence="3 4" key="1">
    <citation type="submission" date="2016-05" db="EMBL/GenBank/DDBJ databases">
        <title>Genome sequencing of Trichophyton rubrum CMCC(F)T1i isolated from hair.</title>
        <authorList>
            <person name="Zhan P."/>
            <person name="Tao Y."/>
            <person name="Liu W."/>
        </authorList>
    </citation>
    <scope>NUCLEOTIDE SEQUENCE [LARGE SCALE GENOMIC DNA]</scope>
    <source>
        <strain evidence="4">CMCC(F)T1i</strain>
    </source>
</reference>
<evidence type="ECO:0000256" key="1">
    <source>
        <dbReference type="ARBA" id="ARBA00010098"/>
    </source>
</evidence>
<evidence type="ECO:0000313" key="4">
    <source>
        <dbReference type="Proteomes" id="UP000243015"/>
    </source>
</evidence>
<dbReference type="GO" id="GO:0001042">
    <property type="term" value="F:RNA polymerase I core binding"/>
    <property type="evidence" value="ECO:0007669"/>
    <property type="project" value="TreeGrafter"/>
</dbReference>
<dbReference type="PANTHER" id="PTHR12790:SF0">
    <property type="entry name" value="RNA POLYMERASE I-SPECIFIC TRANSCRIPTION INITIATION FACTOR RRN3-RELATED"/>
    <property type="match status" value="1"/>
</dbReference>
<feature type="compositionally biased region" description="Acidic residues" evidence="2">
    <location>
        <begin position="353"/>
        <end position="373"/>
    </location>
</feature>
<dbReference type="GO" id="GO:0005634">
    <property type="term" value="C:nucleus"/>
    <property type="evidence" value="ECO:0007669"/>
    <property type="project" value="TreeGrafter"/>
</dbReference>
<dbReference type="VEuPathDB" id="FungiDB:TERG_06956"/>
<dbReference type="GO" id="GO:0001181">
    <property type="term" value="F:RNA polymerase I general transcription initiation factor activity"/>
    <property type="evidence" value="ECO:0007669"/>
    <property type="project" value="InterPro"/>
</dbReference>